<comment type="subcellular location">
    <subcellularLocation>
        <location evidence="1">Membrane</location>
        <topology evidence="1">Multi-pass membrane protein</topology>
    </subcellularLocation>
</comment>
<dbReference type="InterPro" id="IPR050846">
    <property type="entry name" value="TLCD"/>
</dbReference>
<reference evidence="8" key="1">
    <citation type="journal article" date="2014" name="Science">
        <title>Ancient hybridizations among the ancestral genomes of bread wheat.</title>
        <authorList>
            <consortium name="International Wheat Genome Sequencing Consortium,"/>
            <person name="Marcussen T."/>
            <person name="Sandve S.R."/>
            <person name="Heier L."/>
            <person name="Spannagl M."/>
            <person name="Pfeifer M."/>
            <person name="Jakobsen K.S."/>
            <person name="Wulff B.B."/>
            <person name="Steuernagel B."/>
            <person name="Mayer K.F."/>
            <person name="Olsen O.A."/>
        </authorList>
    </citation>
    <scope>NUCLEOTIDE SEQUENCE [LARGE SCALE GENOMIC DNA]</scope>
    <source>
        <strain evidence="8">cv. AL8/78</strain>
    </source>
</reference>
<evidence type="ECO:0000256" key="2">
    <source>
        <dbReference type="ARBA" id="ARBA00022692"/>
    </source>
</evidence>
<dbReference type="PANTHER" id="PTHR13439">
    <property type="entry name" value="CT120 PROTEIN"/>
    <property type="match status" value="1"/>
</dbReference>
<evidence type="ECO:0000259" key="6">
    <source>
        <dbReference type="Pfam" id="PF03798"/>
    </source>
</evidence>
<keyword evidence="8" id="KW-1185">Reference proteome</keyword>
<proteinExistence type="predicted"/>
<protein>
    <recommendedName>
        <fullName evidence="6">TLC domain-containing protein</fullName>
    </recommendedName>
</protein>
<evidence type="ECO:0000256" key="5">
    <source>
        <dbReference type="SAM" id="Phobius"/>
    </source>
</evidence>
<dbReference type="EnsemblPlants" id="AET3Gv20846600.9">
    <property type="protein sequence ID" value="AET3Gv20846600.9"/>
    <property type="gene ID" value="AET3Gv20846600"/>
</dbReference>
<dbReference type="PANTHER" id="PTHR13439:SF4">
    <property type="entry name" value="TLC DOMAIN-CONTAINING PROTEIN"/>
    <property type="match status" value="1"/>
</dbReference>
<dbReference type="Pfam" id="PF03798">
    <property type="entry name" value="TRAM_LAG1_CLN8"/>
    <property type="match status" value="1"/>
</dbReference>
<reference evidence="7" key="3">
    <citation type="journal article" date="2017" name="Nature">
        <title>Genome sequence of the progenitor of the wheat D genome Aegilops tauschii.</title>
        <authorList>
            <person name="Luo M.C."/>
            <person name="Gu Y.Q."/>
            <person name="Puiu D."/>
            <person name="Wang H."/>
            <person name="Twardziok S.O."/>
            <person name="Deal K.R."/>
            <person name="Huo N."/>
            <person name="Zhu T."/>
            <person name="Wang L."/>
            <person name="Wang Y."/>
            <person name="McGuire P.E."/>
            <person name="Liu S."/>
            <person name="Long H."/>
            <person name="Ramasamy R.K."/>
            <person name="Rodriguez J.C."/>
            <person name="Van S.L."/>
            <person name="Yuan L."/>
            <person name="Wang Z."/>
            <person name="Xia Z."/>
            <person name="Xiao L."/>
            <person name="Anderson O.D."/>
            <person name="Ouyang S."/>
            <person name="Liang Y."/>
            <person name="Zimin A.V."/>
            <person name="Pertea G."/>
            <person name="Qi P."/>
            <person name="Bennetzen J.L."/>
            <person name="Dai X."/>
            <person name="Dawson M.W."/>
            <person name="Muller H.G."/>
            <person name="Kugler K."/>
            <person name="Rivarola-Duarte L."/>
            <person name="Spannagl M."/>
            <person name="Mayer K.F.X."/>
            <person name="Lu F.H."/>
            <person name="Bevan M.W."/>
            <person name="Leroy P."/>
            <person name="Li P."/>
            <person name="You F.M."/>
            <person name="Sun Q."/>
            <person name="Liu Z."/>
            <person name="Lyons E."/>
            <person name="Wicker T."/>
            <person name="Salzberg S.L."/>
            <person name="Devos K.M."/>
            <person name="Dvorak J."/>
        </authorList>
    </citation>
    <scope>NUCLEOTIDE SEQUENCE [LARGE SCALE GENOMIC DNA]</scope>
    <source>
        <strain evidence="7">cv. AL8/78</strain>
    </source>
</reference>
<reference evidence="7" key="4">
    <citation type="submission" date="2019-03" db="UniProtKB">
        <authorList>
            <consortium name="EnsemblPlants"/>
        </authorList>
    </citation>
    <scope>IDENTIFICATION</scope>
</reference>
<keyword evidence="3 5" id="KW-1133">Transmembrane helix</keyword>
<dbReference type="Proteomes" id="UP000015105">
    <property type="component" value="Chromosome 3D"/>
</dbReference>
<evidence type="ECO:0000256" key="1">
    <source>
        <dbReference type="ARBA" id="ARBA00004141"/>
    </source>
</evidence>
<keyword evidence="2 5" id="KW-0812">Transmembrane</keyword>
<reference evidence="7" key="5">
    <citation type="journal article" date="2021" name="G3 (Bethesda)">
        <title>Aegilops tauschii genome assembly Aet v5.0 features greater sequence contiguity and improved annotation.</title>
        <authorList>
            <person name="Wang L."/>
            <person name="Zhu T."/>
            <person name="Rodriguez J.C."/>
            <person name="Deal K.R."/>
            <person name="Dubcovsky J."/>
            <person name="McGuire P.E."/>
            <person name="Lux T."/>
            <person name="Spannagl M."/>
            <person name="Mayer K.F.X."/>
            <person name="Baldrich P."/>
            <person name="Meyers B.C."/>
            <person name="Huo N."/>
            <person name="Gu Y.Q."/>
            <person name="Zhou H."/>
            <person name="Devos K.M."/>
            <person name="Bennetzen J.L."/>
            <person name="Unver T."/>
            <person name="Budak H."/>
            <person name="Gulick P.J."/>
            <person name="Galiba G."/>
            <person name="Kalapos B."/>
            <person name="Nelson D.R."/>
            <person name="Li P."/>
            <person name="You F.M."/>
            <person name="Luo M.C."/>
            <person name="Dvorak J."/>
        </authorList>
    </citation>
    <scope>NUCLEOTIDE SEQUENCE [LARGE SCALE GENOMIC DNA]</scope>
    <source>
        <strain evidence="7">cv. AL8/78</strain>
    </source>
</reference>
<dbReference type="GO" id="GO:0055091">
    <property type="term" value="P:phospholipid homeostasis"/>
    <property type="evidence" value="ECO:0007669"/>
    <property type="project" value="TreeGrafter"/>
</dbReference>
<feature type="domain" description="TLC" evidence="6">
    <location>
        <begin position="14"/>
        <end position="77"/>
    </location>
</feature>
<evidence type="ECO:0000313" key="8">
    <source>
        <dbReference type="Proteomes" id="UP000015105"/>
    </source>
</evidence>
<organism evidence="7 8">
    <name type="scientific">Aegilops tauschii subsp. strangulata</name>
    <name type="common">Goatgrass</name>
    <dbReference type="NCBI Taxonomy" id="200361"/>
    <lineage>
        <taxon>Eukaryota</taxon>
        <taxon>Viridiplantae</taxon>
        <taxon>Streptophyta</taxon>
        <taxon>Embryophyta</taxon>
        <taxon>Tracheophyta</taxon>
        <taxon>Spermatophyta</taxon>
        <taxon>Magnoliopsida</taxon>
        <taxon>Liliopsida</taxon>
        <taxon>Poales</taxon>
        <taxon>Poaceae</taxon>
        <taxon>BOP clade</taxon>
        <taxon>Pooideae</taxon>
        <taxon>Triticodae</taxon>
        <taxon>Triticeae</taxon>
        <taxon>Triticinae</taxon>
        <taxon>Aegilops</taxon>
    </lineage>
</organism>
<evidence type="ECO:0000313" key="7">
    <source>
        <dbReference type="EnsemblPlants" id="AET3Gv20846600.9"/>
    </source>
</evidence>
<sequence>MFQHEELVDSSWIAANSAKCFSCGYFAYDQLDTLRYRLYSGWIPGILMLHLFLLICFTLALYRNETINYLILTLLCEDCELLAQACP</sequence>
<evidence type="ECO:0000256" key="4">
    <source>
        <dbReference type="ARBA" id="ARBA00023136"/>
    </source>
</evidence>
<reference evidence="8" key="2">
    <citation type="journal article" date="2017" name="Nat. Plants">
        <title>The Aegilops tauschii genome reveals multiple impacts of transposons.</title>
        <authorList>
            <person name="Zhao G."/>
            <person name="Zou C."/>
            <person name="Li K."/>
            <person name="Wang K."/>
            <person name="Li T."/>
            <person name="Gao L."/>
            <person name="Zhang X."/>
            <person name="Wang H."/>
            <person name="Yang Z."/>
            <person name="Liu X."/>
            <person name="Jiang W."/>
            <person name="Mao L."/>
            <person name="Kong X."/>
            <person name="Jiao Y."/>
            <person name="Jia J."/>
        </authorList>
    </citation>
    <scope>NUCLEOTIDE SEQUENCE [LARGE SCALE GENOMIC DNA]</scope>
    <source>
        <strain evidence="8">cv. AL8/78</strain>
    </source>
</reference>
<dbReference type="GO" id="GO:0007009">
    <property type="term" value="P:plasma membrane organization"/>
    <property type="evidence" value="ECO:0007669"/>
    <property type="project" value="TreeGrafter"/>
</dbReference>
<keyword evidence="4 5" id="KW-0472">Membrane</keyword>
<dbReference type="GO" id="GO:0071709">
    <property type="term" value="P:membrane assembly"/>
    <property type="evidence" value="ECO:0007669"/>
    <property type="project" value="TreeGrafter"/>
</dbReference>
<evidence type="ECO:0000256" key="3">
    <source>
        <dbReference type="ARBA" id="ARBA00022989"/>
    </source>
</evidence>
<feature type="transmembrane region" description="Helical" evidence="5">
    <location>
        <begin position="41"/>
        <end position="62"/>
    </location>
</feature>
<dbReference type="InterPro" id="IPR006634">
    <property type="entry name" value="TLC-dom"/>
</dbReference>
<dbReference type="AlphaFoldDB" id="A0A453G0H5"/>
<name>A0A453G0H5_AEGTS</name>
<dbReference type="GO" id="GO:0097035">
    <property type="term" value="P:regulation of membrane lipid distribution"/>
    <property type="evidence" value="ECO:0007669"/>
    <property type="project" value="TreeGrafter"/>
</dbReference>
<dbReference type="GO" id="GO:0005886">
    <property type="term" value="C:plasma membrane"/>
    <property type="evidence" value="ECO:0007669"/>
    <property type="project" value="TreeGrafter"/>
</dbReference>
<dbReference type="Gramene" id="AET3Gv20846600.9">
    <property type="protein sequence ID" value="AET3Gv20846600.9"/>
    <property type="gene ID" value="AET3Gv20846600"/>
</dbReference>
<accession>A0A453G0H5</accession>